<protein>
    <recommendedName>
        <fullName evidence="3">Molecular chaperone Hsp90</fullName>
    </recommendedName>
</protein>
<dbReference type="InterPro" id="IPR036890">
    <property type="entry name" value="HATPase_C_sf"/>
</dbReference>
<dbReference type="OrthoDB" id="3201966at2"/>
<organism evidence="1 2">
    <name type="scientific">Actinophytocola xanthii</name>
    <dbReference type="NCBI Taxonomy" id="1912961"/>
    <lineage>
        <taxon>Bacteria</taxon>
        <taxon>Bacillati</taxon>
        <taxon>Actinomycetota</taxon>
        <taxon>Actinomycetes</taxon>
        <taxon>Pseudonocardiales</taxon>
        <taxon>Pseudonocardiaceae</taxon>
    </lineage>
</organism>
<dbReference type="SUPFAM" id="SSF55874">
    <property type="entry name" value="ATPase domain of HSP90 chaperone/DNA topoisomerase II/histidine kinase"/>
    <property type="match status" value="1"/>
</dbReference>
<comment type="caution">
    <text evidence="1">The sequence shown here is derived from an EMBL/GenBank/DDBJ whole genome shotgun (WGS) entry which is preliminary data.</text>
</comment>
<name>A0A1Q8CTP1_9PSEU</name>
<accession>A0A1Q8CTP1</accession>
<dbReference type="NCBIfam" id="NF047352">
    <property type="entry name" value="P_loop_sacsin"/>
    <property type="match status" value="1"/>
</dbReference>
<dbReference type="EMBL" id="MSIE01000014">
    <property type="protein sequence ID" value="OLF17729.1"/>
    <property type="molecule type" value="Genomic_DNA"/>
</dbReference>
<keyword evidence="2" id="KW-1185">Reference proteome</keyword>
<dbReference type="Proteomes" id="UP000185596">
    <property type="component" value="Unassembled WGS sequence"/>
</dbReference>
<sequence length="942" mass="100637">MNDPFDTARLREAVLTAWRGSPTRFREDANAEEDLYLGGYRDRLLVELAQNAADAAGSDGRLRVSFVDRELRVANTGRPLDAAGVASLASLRASAKRDGVGQFGVGFAAVLTVSDAPRVVSRTGGVAFSAQRSREAAGVTGRVPVLRLVWPVDDAEDPVPEGFDTEVRLPLKDGVEPGALLEEFGEQAVDLLLSLDGLTRVEIGDRVWWREGERLHTPEGATDWVVVRVAGELDEDLTAGLGTEQRGTWTVCWALERGSPHRDQVLHAPTPTDERLSLPARLIATLPIEPSRRRLMPGPATDAVLAAAARAYPLLLDRLSPAERTDLVPLPGFPLSEVDDQLRQGVLAELRTTPWLPQPSGALVPPSKAALLPVDSSPLAELLADVVPGLVDAALAAPEHAPALAALDVTRLHAADVVAAVTGIDRPPTWWYRLYDALSPLAEVDADAREALGALPVPLADGRTIPGPRGTLLVEGELALGGAVHPDAAHPLLERLGARRGGPVDLLESLHEDVERSLDDAESGMDVDGLAETVLGLVDRAGIRPGEVPWLAALALRDSSGDWRRADELALPGAAFLELLAEDAPLGILDDAVARAWPPTVLTAVGVLETFAVVVDEEPTDPDHDLADERDWWESLPEPPARMSAVRDLDLVADTAWDAAIRLLVSDPLTAQALREPGGYTGWWVGHHGLLAGQPPRALRMPDATELVGLFDPVPPVAVDPSVLRAIGVRDRLHVASADDVEDLVERLGDERRTISLGTAMRAYTALARAVRDGVVHTGDVRPPVAVRTLTGEVLPAAEGLVLDVPWVLQVVDRERVVAVGAEFELAEPLAELLDLPLATEVVVGTPAGTPSPVAWADLGAVVDACDLVGIPVPAGGPMVHEELTVRIGLIDYRVAWWVVDGVAHCTDTTEGMSRALAWVTDRWAERHTFAALLEDPETLLD</sequence>
<reference evidence="1 2" key="1">
    <citation type="submission" date="2016-12" db="EMBL/GenBank/DDBJ databases">
        <title>The draft genome sequence of Actinophytocola sp. 11-183.</title>
        <authorList>
            <person name="Wang W."/>
            <person name="Yuan L."/>
        </authorList>
    </citation>
    <scope>NUCLEOTIDE SEQUENCE [LARGE SCALE GENOMIC DNA]</scope>
    <source>
        <strain evidence="1 2">11-183</strain>
    </source>
</reference>
<dbReference type="STRING" id="1912961.BU204_09500"/>
<dbReference type="AlphaFoldDB" id="A0A1Q8CTP1"/>
<evidence type="ECO:0000313" key="1">
    <source>
        <dbReference type="EMBL" id="OLF17729.1"/>
    </source>
</evidence>
<evidence type="ECO:0000313" key="2">
    <source>
        <dbReference type="Proteomes" id="UP000185596"/>
    </source>
</evidence>
<proteinExistence type="predicted"/>
<dbReference type="RefSeq" id="WP_075125233.1">
    <property type="nucleotide sequence ID" value="NZ_MSIE01000014.1"/>
</dbReference>
<evidence type="ECO:0008006" key="3">
    <source>
        <dbReference type="Google" id="ProtNLM"/>
    </source>
</evidence>
<gene>
    <name evidence="1" type="ORF">BU204_09500</name>
</gene>